<sequence length="251" mass="28312">MQKAVSSPKGDEWIGRVLLVEDDLELASALARRMEQEYYRVTISNSGELAIQELSKNYFDILILDILLPGMSGLEVCKIAVQGWPELAILMITSLGGVEDVVNGLELGADDYLVKPFGFAELKARLHAILRRGDRANENKSLARSSGGNEVDKFGDLALSPIDRSVTYRDNTIILRPREFEILDLFLRRPGVVLTRRSVELILQNKGTTLSNATLDWHIHQLRRKLQAETGRPFIKTIYCVGWCLDENWND</sequence>
<dbReference type="Proteomes" id="UP000032360">
    <property type="component" value="Unassembled WGS sequence"/>
</dbReference>
<evidence type="ECO:0000256" key="7">
    <source>
        <dbReference type="PROSITE-ProRule" id="PRU01091"/>
    </source>
</evidence>
<dbReference type="RefSeq" id="WP_160291715.1">
    <property type="nucleotide sequence ID" value="NZ_JXYS01000018.1"/>
</dbReference>
<dbReference type="OrthoDB" id="9802426at2"/>
<accession>A0A0D8HK24</accession>
<protein>
    <submittedName>
        <fullName evidence="10">Response regulator MprA</fullName>
    </submittedName>
</protein>
<evidence type="ECO:0000259" key="8">
    <source>
        <dbReference type="PROSITE" id="PS50110"/>
    </source>
</evidence>
<dbReference type="GO" id="GO:0000976">
    <property type="term" value="F:transcription cis-regulatory region binding"/>
    <property type="evidence" value="ECO:0007669"/>
    <property type="project" value="TreeGrafter"/>
</dbReference>
<dbReference type="SUPFAM" id="SSF46894">
    <property type="entry name" value="C-terminal effector domain of the bipartite response regulators"/>
    <property type="match status" value="1"/>
</dbReference>
<dbReference type="SMART" id="SM00448">
    <property type="entry name" value="REC"/>
    <property type="match status" value="1"/>
</dbReference>
<dbReference type="AlphaFoldDB" id="A0A0D8HK24"/>
<dbReference type="PANTHER" id="PTHR48111:SF1">
    <property type="entry name" value="TWO-COMPONENT RESPONSE REGULATOR ORR33"/>
    <property type="match status" value="1"/>
</dbReference>
<dbReference type="InterPro" id="IPR016032">
    <property type="entry name" value="Sig_transdc_resp-reg_C-effctor"/>
</dbReference>
<dbReference type="Gene3D" id="6.10.250.690">
    <property type="match status" value="1"/>
</dbReference>
<dbReference type="InterPro" id="IPR011006">
    <property type="entry name" value="CheY-like_superfamily"/>
</dbReference>
<dbReference type="GO" id="GO:0006355">
    <property type="term" value="P:regulation of DNA-templated transcription"/>
    <property type="evidence" value="ECO:0007669"/>
    <property type="project" value="InterPro"/>
</dbReference>
<keyword evidence="1 6" id="KW-0597">Phosphoprotein</keyword>
<evidence type="ECO:0000256" key="3">
    <source>
        <dbReference type="ARBA" id="ARBA00023015"/>
    </source>
</evidence>
<dbReference type="GO" id="GO:0000156">
    <property type="term" value="F:phosphorelay response regulator activity"/>
    <property type="evidence" value="ECO:0007669"/>
    <property type="project" value="TreeGrafter"/>
</dbReference>
<dbReference type="PANTHER" id="PTHR48111">
    <property type="entry name" value="REGULATOR OF RPOS"/>
    <property type="match status" value="1"/>
</dbReference>
<dbReference type="GO" id="GO:0032993">
    <property type="term" value="C:protein-DNA complex"/>
    <property type="evidence" value="ECO:0007669"/>
    <property type="project" value="TreeGrafter"/>
</dbReference>
<dbReference type="Pfam" id="PF00072">
    <property type="entry name" value="Response_reg"/>
    <property type="match status" value="1"/>
</dbReference>
<feature type="domain" description="OmpR/PhoB-type" evidence="9">
    <location>
        <begin position="149"/>
        <end position="247"/>
    </location>
</feature>
<keyword evidence="4 7" id="KW-0238">DNA-binding</keyword>
<dbReference type="Gene3D" id="3.40.50.2300">
    <property type="match status" value="1"/>
</dbReference>
<evidence type="ECO:0000256" key="5">
    <source>
        <dbReference type="ARBA" id="ARBA00023163"/>
    </source>
</evidence>
<dbReference type="SUPFAM" id="SSF52172">
    <property type="entry name" value="CheY-like"/>
    <property type="match status" value="1"/>
</dbReference>
<dbReference type="Pfam" id="PF00486">
    <property type="entry name" value="Trans_reg_C"/>
    <property type="match status" value="1"/>
</dbReference>
<dbReference type="GO" id="GO:0005829">
    <property type="term" value="C:cytosol"/>
    <property type="evidence" value="ECO:0007669"/>
    <property type="project" value="TreeGrafter"/>
</dbReference>
<evidence type="ECO:0000256" key="1">
    <source>
        <dbReference type="ARBA" id="ARBA00022553"/>
    </source>
</evidence>
<keyword evidence="11" id="KW-1185">Reference proteome</keyword>
<evidence type="ECO:0000256" key="6">
    <source>
        <dbReference type="PROSITE-ProRule" id="PRU00169"/>
    </source>
</evidence>
<comment type="caution">
    <text evidence="10">The sequence shown here is derived from an EMBL/GenBank/DDBJ whole genome shotgun (WGS) entry which is preliminary data.</text>
</comment>
<feature type="modified residue" description="4-aspartylphosphate" evidence="6">
    <location>
        <position position="65"/>
    </location>
</feature>
<dbReference type="PROSITE" id="PS51755">
    <property type="entry name" value="OMPR_PHOB"/>
    <property type="match status" value="1"/>
</dbReference>
<dbReference type="STRING" id="1280514.AXFE_06980"/>
<evidence type="ECO:0000313" key="10">
    <source>
        <dbReference type="EMBL" id="KJF18310.1"/>
    </source>
</evidence>
<dbReference type="PROSITE" id="PS50110">
    <property type="entry name" value="RESPONSE_REGULATORY"/>
    <property type="match status" value="1"/>
</dbReference>
<evidence type="ECO:0000256" key="4">
    <source>
        <dbReference type="ARBA" id="ARBA00023125"/>
    </source>
</evidence>
<keyword evidence="3" id="KW-0805">Transcription regulation</keyword>
<proteinExistence type="predicted"/>
<dbReference type="InterPro" id="IPR036388">
    <property type="entry name" value="WH-like_DNA-bd_sf"/>
</dbReference>
<evidence type="ECO:0000256" key="2">
    <source>
        <dbReference type="ARBA" id="ARBA00023012"/>
    </source>
</evidence>
<gene>
    <name evidence="10" type="primary">mprA2</name>
    <name evidence="10" type="ORF">AXFE_06980</name>
</gene>
<name>A0A0D8HK24_9ACTN</name>
<keyword evidence="5" id="KW-0804">Transcription</keyword>
<dbReference type="EMBL" id="JXYS01000018">
    <property type="protein sequence ID" value="KJF18310.1"/>
    <property type="molecule type" value="Genomic_DNA"/>
</dbReference>
<feature type="DNA-binding region" description="OmpR/PhoB-type" evidence="7">
    <location>
        <begin position="149"/>
        <end position="247"/>
    </location>
</feature>
<organism evidence="10 11">
    <name type="scientific">Acidithrix ferrooxidans</name>
    <dbReference type="NCBI Taxonomy" id="1280514"/>
    <lineage>
        <taxon>Bacteria</taxon>
        <taxon>Bacillati</taxon>
        <taxon>Actinomycetota</taxon>
        <taxon>Acidimicrobiia</taxon>
        <taxon>Acidimicrobiales</taxon>
        <taxon>Acidimicrobiaceae</taxon>
        <taxon>Acidithrix</taxon>
    </lineage>
</organism>
<evidence type="ECO:0000313" key="11">
    <source>
        <dbReference type="Proteomes" id="UP000032360"/>
    </source>
</evidence>
<dbReference type="CDD" id="cd00383">
    <property type="entry name" value="trans_reg_C"/>
    <property type="match status" value="1"/>
</dbReference>
<evidence type="ECO:0000259" key="9">
    <source>
        <dbReference type="PROSITE" id="PS51755"/>
    </source>
</evidence>
<dbReference type="InterPro" id="IPR001867">
    <property type="entry name" value="OmpR/PhoB-type_DNA-bd"/>
</dbReference>
<dbReference type="SMART" id="SM00862">
    <property type="entry name" value="Trans_reg_C"/>
    <property type="match status" value="1"/>
</dbReference>
<reference evidence="10 11" key="1">
    <citation type="submission" date="2015-01" db="EMBL/GenBank/DDBJ databases">
        <title>Draft genome of the acidophilic iron oxidizer Acidithrix ferrooxidans strain Py-F3.</title>
        <authorList>
            <person name="Poehlein A."/>
            <person name="Eisen S."/>
            <person name="Schloemann M."/>
            <person name="Johnson B.D."/>
            <person name="Daniel R."/>
            <person name="Muehling M."/>
        </authorList>
    </citation>
    <scope>NUCLEOTIDE SEQUENCE [LARGE SCALE GENOMIC DNA]</scope>
    <source>
        <strain evidence="10 11">Py-F3</strain>
    </source>
</reference>
<dbReference type="InterPro" id="IPR039420">
    <property type="entry name" value="WalR-like"/>
</dbReference>
<feature type="domain" description="Response regulatory" evidence="8">
    <location>
        <begin position="16"/>
        <end position="130"/>
    </location>
</feature>
<keyword evidence="2" id="KW-0902">Two-component regulatory system</keyword>
<dbReference type="InterPro" id="IPR001789">
    <property type="entry name" value="Sig_transdc_resp-reg_receiver"/>
</dbReference>
<dbReference type="Gene3D" id="1.10.10.10">
    <property type="entry name" value="Winged helix-like DNA-binding domain superfamily/Winged helix DNA-binding domain"/>
    <property type="match status" value="1"/>
</dbReference>